<dbReference type="AlphaFoldDB" id="A0A0B4F5I2"/>
<dbReference type="OrthoDB" id="4939279at2759"/>
<accession>A0A0B4F5I2</accession>
<sequence length="129" mass="14270">MKFSYTLVAALVGAVAAGPIGEPSLSKRVDTAKIKEEVQQLNVLIQNFQEAKDKKQESKGEGWQQTIDLLKERAAAIEAAPEDKVAEEIGKLDEPLARIRKSREGAIDRYTRNLFGFVDAKDRLTEAAK</sequence>
<evidence type="ECO:0000256" key="1">
    <source>
        <dbReference type="SAM" id="Coils"/>
    </source>
</evidence>
<feature type="coiled-coil region" evidence="1">
    <location>
        <begin position="31"/>
        <end position="61"/>
    </location>
</feature>
<feature type="chain" id="PRO_5002103667" description="Cell wall galactomannoprotein" evidence="2">
    <location>
        <begin position="18"/>
        <end position="129"/>
    </location>
</feature>
<evidence type="ECO:0000313" key="3">
    <source>
        <dbReference type="EMBL" id="KID69370.1"/>
    </source>
</evidence>
<gene>
    <name evidence="3" type="ORF">MAN_01884</name>
</gene>
<keyword evidence="4" id="KW-1185">Reference proteome</keyword>
<dbReference type="VEuPathDB" id="FungiDB:MAN_01884"/>
<feature type="signal peptide" evidence="2">
    <location>
        <begin position="1"/>
        <end position="17"/>
    </location>
</feature>
<name>A0A0B4F5I2_METAF</name>
<feature type="non-terminal residue" evidence="3">
    <location>
        <position position="1"/>
    </location>
</feature>
<reference evidence="3 4" key="1">
    <citation type="journal article" date="2014" name="Proc. Natl. Acad. Sci. U.S.A.">
        <title>Trajectory and genomic determinants of fungal-pathogen speciation and host adaptation.</title>
        <authorList>
            <person name="Hu X."/>
            <person name="Xiao G."/>
            <person name="Zheng P."/>
            <person name="Shang Y."/>
            <person name="Su Y."/>
            <person name="Zhang X."/>
            <person name="Liu X."/>
            <person name="Zhan S."/>
            <person name="St Leger R.J."/>
            <person name="Wang C."/>
        </authorList>
    </citation>
    <scope>NUCLEOTIDE SEQUENCE [LARGE SCALE GENOMIC DNA]</scope>
    <source>
        <strain evidence="3 4">ARSEF 549</strain>
    </source>
</reference>
<dbReference type="HOGENOM" id="CLU_1949333_0_0_1"/>
<dbReference type="Proteomes" id="UP000031186">
    <property type="component" value="Unassembled WGS sequence"/>
</dbReference>
<keyword evidence="1" id="KW-0175">Coiled coil</keyword>
<evidence type="ECO:0008006" key="5">
    <source>
        <dbReference type="Google" id="ProtNLM"/>
    </source>
</evidence>
<evidence type="ECO:0000313" key="4">
    <source>
        <dbReference type="Proteomes" id="UP000031186"/>
    </source>
</evidence>
<evidence type="ECO:0000256" key="2">
    <source>
        <dbReference type="SAM" id="SignalP"/>
    </source>
</evidence>
<keyword evidence="2" id="KW-0732">Signal</keyword>
<protein>
    <recommendedName>
        <fullName evidence="5">Cell wall galactomannoprotein</fullName>
    </recommendedName>
</protein>
<proteinExistence type="predicted"/>
<comment type="caution">
    <text evidence="3">The sequence shown here is derived from an EMBL/GenBank/DDBJ whole genome shotgun (WGS) entry which is preliminary data.</text>
</comment>
<organism evidence="3 4">
    <name type="scientific">Metarhizium anisopliae (strain ARSEF 549)</name>
    <dbReference type="NCBI Taxonomy" id="3151832"/>
    <lineage>
        <taxon>Eukaryota</taxon>
        <taxon>Fungi</taxon>
        <taxon>Dikarya</taxon>
        <taxon>Ascomycota</taxon>
        <taxon>Pezizomycotina</taxon>
        <taxon>Sordariomycetes</taxon>
        <taxon>Hypocreomycetidae</taxon>
        <taxon>Hypocreales</taxon>
        <taxon>Clavicipitaceae</taxon>
        <taxon>Metarhizium</taxon>
    </lineage>
</organism>
<dbReference type="EMBL" id="AZNF01000002">
    <property type="protein sequence ID" value="KID69370.1"/>
    <property type="molecule type" value="Genomic_DNA"/>
</dbReference>